<keyword evidence="3" id="KW-0238">DNA-binding</keyword>
<evidence type="ECO:0000313" key="8">
    <source>
        <dbReference type="Proteomes" id="UP000595897"/>
    </source>
</evidence>
<reference evidence="7 8" key="1">
    <citation type="submission" date="2020-11" db="EMBL/GenBank/DDBJ databases">
        <title>Draft genome sequencing of a Lachnospiraceae strain isolated from anoxic soil subjected to BSD treatment.</title>
        <authorList>
            <person name="Uek A."/>
            <person name="Tonouchi A."/>
        </authorList>
    </citation>
    <scope>NUCLEOTIDE SEQUENCE [LARGE SCALE GENOMIC DNA]</scope>
    <source>
        <strain evidence="7 8">TB5</strain>
    </source>
</reference>
<dbReference type="PANTHER" id="PTHR30204">
    <property type="entry name" value="REDOX-CYCLING DRUG-SENSING TRANSCRIPTIONAL ACTIVATOR SOXR"/>
    <property type="match status" value="1"/>
</dbReference>
<evidence type="ECO:0000313" key="7">
    <source>
        <dbReference type="EMBL" id="BCN29853.1"/>
    </source>
</evidence>
<dbReference type="Gene3D" id="1.10.1660.10">
    <property type="match status" value="1"/>
</dbReference>
<evidence type="ECO:0000256" key="4">
    <source>
        <dbReference type="ARBA" id="ARBA00023163"/>
    </source>
</evidence>
<evidence type="ECO:0000256" key="1">
    <source>
        <dbReference type="ARBA" id="ARBA00022491"/>
    </source>
</evidence>
<evidence type="ECO:0000259" key="6">
    <source>
        <dbReference type="PROSITE" id="PS50937"/>
    </source>
</evidence>
<dbReference type="InterPro" id="IPR000551">
    <property type="entry name" value="MerR-type_HTH_dom"/>
</dbReference>
<accession>A0A7R7IBP2</accession>
<keyword evidence="8" id="KW-1185">Reference proteome</keyword>
<dbReference type="SMART" id="SM00422">
    <property type="entry name" value="HTH_MERR"/>
    <property type="match status" value="1"/>
</dbReference>
<organism evidence="7 8">
    <name type="scientific">Anaeromicropila herbilytica</name>
    <dbReference type="NCBI Taxonomy" id="2785025"/>
    <lineage>
        <taxon>Bacteria</taxon>
        <taxon>Bacillati</taxon>
        <taxon>Bacillota</taxon>
        <taxon>Clostridia</taxon>
        <taxon>Lachnospirales</taxon>
        <taxon>Lachnospiraceae</taxon>
        <taxon>Anaeromicropila</taxon>
    </lineage>
</organism>
<dbReference type="InterPro" id="IPR047057">
    <property type="entry name" value="MerR_fam"/>
</dbReference>
<keyword evidence="5" id="KW-0175">Coiled coil</keyword>
<feature type="domain" description="HTH merR-type" evidence="6">
    <location>
        <begin position="5"/>
        <end position="74"/>
    </location>
</feature>
<dbReference type="CDD" id="cd00592">
    <property type="entry name" value="HTH_MerR-like"/>
    <property type="match status" value="1"/>
</dbReference>
<evidence type="ECO:0000256" key="2">
    <source>
        <dbReference type="ARBA" id="ARBA00023015"/>
    </source>
</evidence>
<dbReference type="KEGG" id="ahb:bsdtb5_11480"/>
<dbReference type="PROSITE" id="PS50937">
    <property type="entry name" value="HTH_MERR_2"/>
    <property type="match status" value="1"/>
</dbReference>
<dbReference type="GO" id="GO:0003677">
    <property type="term" value="F:DNA binding"/>
    <property type="evidence" value="ECO:0007669"/>
    <property type="project" value="UniProtKB-KW"/>
</dbReference>
<keyword evidence="2" id="KW-0805">Transcription regulation</keyword>
<evidence type="ECO:0000256" key="3">
    <source>
        <dbReference type="ARBA" id="ARBA00023125"/>
    </source>
</evidence>
<dbReference type="RefSeq" id="WP_271715109.1">
    <property type="nucleotide sequence ID" value="NZ_AP024169.1"/>
</dbReference>
<gene>
    <name evidence="7" type="ORF">bsdtb5_11480</name>
</gene>
<dbReference type="InterPro" id="IPR009061">
    <property type="entry name" value="DNA-bd_dom_put_sf"/>
</dbReference>
<protein>
    <recommendedName>
        <fullName evidence="6">HTH merR-type domain-containing protein</fullName>
    </recommendedName>
</protein>
<dbReference type="Proteomes" id="UP000595897">
    <property type="component" value="Chromosome"/>
</dbReference>
<keyword evidence="1" id="KW-0678">Repressor</keyword>
<feature type="coiled-coil region" evidence="5">
    <location>
        <begin position="68"/>
        <end position="98"/>
    </location>
</feature>
<dbReference type="SUPFAM" id="SSF46955">
    <property type="entry name" value="Putative DNA-binding domain"/>
    <property type="match status" value="1"/>
</dbReference>
<dbReference type="GO" id="GO:0003700">
    <property type="term" value="F:DNA-binding transcription factor activity"/>
    <property type="evidence" value="ECO:0007669"/>
    <property type="project" value="InterPro"/>
</dbReference>
<dbReference type="PANTHER" id="PTHR30204:SF69">
    <property type="entry name" value="MERR-FAMILY TRANSCRIPTIONAL REGULATOR"/>
    <property type="match status" value="1"/>
</dbReference>
<proteinExistence type="predicted"/>
<sequence length="235" mass="27381">MSDTFIPISAVCKKLHTTSRTLRFYEEKGLIISDRITEHAPRRYRESEVVKIHKILLLRSLDLSLTDIKELLDEKDILQALKKRKRQLVHQIEKDTELINRLESVDHTSFQSHITDTNENSTIASINSDEELKQIQEMKEISYQMTTHLINKEYNSVISLFAEELRGYLSIDFFKSMWESTLIESGEVINILEAVPSKDYIASVLIHCSITDLLLKYQLDQNFYFITIAINTIEL</sequence>
<dbReference type="Pfam" id="PF13411">
    <property type="entry name" value="MerR_1"/>
    <property type="match status" value="1"/>
</dbReference>
<keyword evidence="4" id="KW-0804">Transcription</keyword>
<name>A0A7R7IBP2_9FIRM</name>
<dbReference type="EMBL" id="AP024169">
    <property type="protein sequence ID" value="BCN29853.1"/>
    <property type="molecule type" value="Genomic_DNA"/>
</dbReference>
<evidence type="ECO:0000256" key="5">
    <source>
        <dbReference type="SAM" id="Coils"/>
    </source>
</evidence>
<dbReference type="AlphaFoldDB" id="A0A7R7IBP2"/>